<dbReference type="STRING" id="5643.A0A060S3Y9"/>
<keyword evidence="2" id="KW-1185">Reference proteome</keyword>
<dbReference type="AlphaFoldDB" id="A0A060S3Y9"/>
<dbReference type="HOGENOM" id="CLU_2005047_0_0_1"/>
<evidence type="ECO:0000313" key="2">
    <source>
        <dbReference type="Proteomes" id="UP000029665"/>
    </source>
</evidence>
<accession>A0A060S3Y9</accession>
<protein>
    <submittedName>
        <fullName evidence="1">Uncharacterized protein</fullName>
    </submittedName>
</protein>
<proteinExistence type="predicted"/>
<organism evidence="1 2">
    <name type="scientific">Pycnoporus cinnabarinus</name>
    <name type="common">Cinnabar-red polypore</name>
    <name type="synonym">Trametes cinnabarina</name>
    <dbReference type="NCBI Taxonomy" id="5643"/>
    <lineage>
        <taxon>Eukaryota</taxon>
        <taxon>Fungi</taxon>
        <taxon>Dikarya</taxon>
        <taxon>Basidiomycota</taxon>
        <taxon>Agaricomycotina</taxon>
        <taxon>Agaricomycetes</taxon>
        <taxon>Polyporales</taxon>
        <taxon>Polyporaceae</taxon>
        <taxon>Trametes</taxon>
    </lineage>
</organism>
<gene>
    <name evidence="1" type="ORF">BN946_scf185000.g9</name>
</gene>
<dbReference type="OrthoDB" id="2733483at2759"/>
<dbReference type="Proteomes" id="UP000029665">
    <property type="component" value="Unassembled WGS sequence"/>
</dbReference>
<dbReference type="EMBL" id="CCBP010000028">
    <property type="protein sequence ID" value="CDO68866.1"/>
    <property type="molecule type" value="Genomic_DNA"/>
</dbReference>
<reference evidence="1" key="1">
    <citation type="submission" date="2014-01" db="EMBL/GenBank/DDBJ databases">
        <title>The genome of the white-rot fungus Pycnoporus cinnabarinus: a basidiomycete model with a versatile arsenal for lignocellulosic biomass breakdown.</title>
        <authorList>
            <person name="Levasseur A."/>
            <person name="Lomascolo A."/>
            <person name="Ruiz-Duenas F.J."/>
            <person name="Uzan E."/>
            <person name="Piumi F."/>
            <person name="Kues U."/>
            <person name="Ram A.F.J."/>
            <person name="Murat C."/>
            <person name="Haon M."/>
            <person name="Benoit I."/>
            <person name="Arfi Y."/>
            <person name="Chevret D."/>
            <person name="Drula E."/>
            <person name="Kwon M.J."/>
            <person name="Gouret P."/>
            <person name="Lesage-Meessen L."/>
            <person name="Lombard V."/>
            <person name="Mariette J."/>
            <person name="Noirot C."/>
            <person name="Park J."/>
            <person name="Patyshakuliyeva A."/>
            <person name="Wieneger R.A.B."/>
            <person name="Wosten H.A.B."/>
            <person name="Martin F."/>
            <person name="Coutinho P.M."/>
            <person name="de Vries R."/>
            <person name="Martinez A.T."/>
            <person name="Klopp C."/>
            <person name="Pontarotti P."/>
            <person name="Henrissat B."/>
            <person name="Record E."/>
        </authorList>
    </citation>
    <scope>NUCLEOTIDE SEQUENCE [LARGE SCALE GENOMIC DNA]</scope>
    <source>
        <strain evidence="1">BRFM137</strain>
    </source>
</reference>
<name>A0A060S3Y9_PYCCI</name>
<evidence type="ECO:0000313" key="1">
    <source>
        <dbReference type="EMBL" id="CDO68866.1"/>
    </source>
</evidence>
<comment type="caution">
    <text evidence="1">The sequence shown here is derived from an EMBL/GenBank/DDBJ whole genome shotgun (WGS) entry which is preliminary data.</text>
</comment>
<sequence length="124" mass="14215">MKRADPPKHYAGYETPVLLVNAIRDWVAKQHDALRVLGRCTVLTACNLQEVFATPDSTQVLIFHITPRPPPSANLNWNPGNAFNLDEILLFPMTVVRAIMPTTDADWKEWIEKCRSMTEEYHRV</sequence>